<evidence type="ECO:0000256" key="1">
    <source>
        <dbReference type="SAM" id="MobiDB-lite"/>
    </source>
</evidence>
<dbReference type="InterPro" id="IPR049227">
    <property type="entry name" value="DUF6824"/>
</dbReference>
<evidence type="ECO:0000259" key="2">
    <source>
        <dbReference type="Pfam" id="PF20710"/>
    </source>
</evidence>
<feature type="domain" description="DUF6824" evidence="2">
    <location>
        <begin position="69"/>
        <end position="151"/>
    </location>
</feature>
<gene>
    <name evidence="3" type="ORF">SEMRO_270_G104330.1</name>
</gene>
<dbReference type="Pfam" id="PF20710">
    <property type="entry name" value="DUF6824"/>
    <property type="match status" value="1"/>
</dbReference>
<organism evidence="3 4">
    <name type="scientific">Seminavis robusta</name>
    <dbReference type="NCBI Taxonomy" id="568900"/>
    <lineage>
        <taxon>Eukaryota</taxon>
        <taxon>Sar</taxon>
        <taxon>Stramenopiles</taxon>
        <taxon>Ochrophyta</taxon>
        <taxon>Bacillariophyta</taxon>
        <taxon>Bacillariophyceae</taxon>
        <taxon>Bacillariophycidae</taxon>
        <taxon>Naviculales</taxon>
        <taxon>Naviculaceae</taxon>
        <taxon>Seminavis</taxon>
    </lineage>
</organism>
<dbReference type="Proteomes" id="UP001153069">
    <property type="component" value="Unassembled WGS sequence"/>
</dbReference>
<reference evidence="3" key="1">
    <citation type="submission" date="2020-06" db="EMBL/GenBank/DDBJ databases">
        <authorList>
            <consortium name="Plant Systems Biology data submission"/>
        </authorList>
    </citation>
    <scope>NUCLEOTIDE SEQUENCE</scope>
    <source>
        <strain evidence="3">D6</strain>
    </source>
</reference>
<dbReference type="AlphaFoldDB" id="A0A9N8DQ14"/>
<feature type="region of interest" description="Disordered" evidence="1">
    <location>
        <begin position="163"/>
        <end position="200"/>
    </location>
</feature>
<accession>A0A9N8DQ14</accession>
<feature type="region of interest" description="Disordered" evidence="1">
    <location>
        <begin position="1"/>
        <end position="25"/>
    </location>
</feature>
<keyword evidence="4" id="KW-1185">Reference proteome</keyword>
<evidence type="ECO:0000313" key="3">
    <source>
        <dbReference type="EMBL" id="CAB9506544.1"/>
    </source>
</evidence>
<proteinExistence type="predicted"/>
<comment type="caution">
    <text evidence="3">The sequence shown here is derived from an EMBL/GenBank/DDBJ whole genome shotgun (WGS) entry which is preliminary data.</text>
</comment>
<protein>
    <submittedName>
        <fullName evidence="3">Nitrilase family, member 2</fullName>
    </submittedName>
</protein>
<dbReference type="EMBL" id="CAICTM010000269">
    <property type="protein sequence ID" value="CAB9506544.1"/>
    <property type="molecule type" value="Genomic_DNA"/>
</dbReference>
<evidence type="ECO:0000313" key="4">
    <source>
        <dbReference type="Proteomes" id="UP001153069"/>
    </source>
</evidence>
<name>A0A9N8DQ14_9STRA</name>
<sequence>MDNTNSTKRVAHQAYTNQTNNTGQQLEDDLRAETTSGKISLACVALNTFGSKKAKKVLPVDFQPNAHTVILGRGASSDSSGNRQLRILVQSYLQQYLDAPDKLGKSLIVSQVLDIVRENSPRAAFVKFEKGRWVDVGERTSREKVGSMFRDCLGDKYKSSAKTKTAIRAQKRKAKQQQEELTHQTEAQQGLLQLKRPPGW</sequence>
<dbReference type="OrthoDB" id="45046at2759"/>